<dbReference type="AlphaFoldDB" id="A0A976MD04"/>
<keyword evidence="2" id="KW-0853">WD repeat</keyword>
<sequence>MNLFALHTKNGFYIYRCLPISTTQNDTTKNANSSEEEPAELINNFKPDCIWSQDRFARQCVCSYNNNLAVLDDRSGLSIIYMKNGVSSDLGIDTLRGVGKFKNMYTQLGCKNIKHLQWSNNGIYLAVYFNLPNYSDSGLCLEDNLHIWDISKKNIVATFSTRRLSPEQWPVIKWLGPSDNFALCHNHQVNIYSIVSEPSSLKSVRCLLSIAVPMVFSVEVFYKPQKEGGLSEGDRVYLACFSPTDSNNTPGNLRISTLEWSGEALKEVVCENHELRFTDSAELLWSPSGRNLIAVAQSTVDMAGEKYGSTANCLLYSNTGRLVSKVNTATTHDVRWNPKKDEFILMQGNMPCKITLYNADLDPLFEFPNMYRNTIKWNPMGNMVALGGFGNLAGEICFWYKKEDSEEMEQIVQFKEPCTVISEWSLDSKYFMTASTFPRMKVDNFYKIFNCEGYLIASESVDECYDVSWFCGNQDEKEFTRPRVRKSLVRKAVYRPKLLQKTPKQTVSVTATTSCTNTKFSRAPGSPIFTTLKSTGENQLMYSPPKVKNLDAGAAKDKMNKSVFSNEYGNKCDPSTDLIQSFKHIFSLSFMREQNQMMDRQANSRDQQNYRQYDGYNDQRIGTNSTGGNSNLNNNMNRHKYGENMRQSYTGNSGTIIGNNGHGPQGGVNTGTHSRGTYADNGRNYGENGRTAYSESGRTSFQERQSFQEGQRQPGNDVRQSPGYGGAGNGNAARKGALDESKQNSMFIRLKNQLHSDKAKTPNHSIMDEGQLLRLLLEAKIRSKPN</sequence>
<dbReference type="GO" id="GO:0003729">
    <property type="term" value="F:mRNA binding"/>
    <property type="evidence" value="ECO:0007669"/>
    <property type="project" value="TreeGrafter"/>
</dbReference>
<feature type="compositionally biased region" description="Gly residues" evidence="5">
    <location>
        <begin position="660"/>
        <end position="669"/>
    </location>
</feature>
<dbReference type="SUPFAM" id="SSF50978">
    <property type="entry name" value="WD40 repeat-like"/>
    <property type="match status" value="1"/>
</dbReference>
<feature type="compositionally biased region" description="Low complexity" evidence="5">
    <location>
        <begin position="622"/>
        <end position="636"/>
    </location>
</feature>
<accession>A0A976MD04</accession>
<evidence type="ECO:0000256" key="2">
    <source>
        <dbReference type="ARBA" id="ARBA00022574"/>
    </source>
</evidence>
<dbReference type="InterPro" id="IPR036322">
    <property type="entry name" value="WD40_repeat_dom_sf"/>
</dbReference>
<organism evidence="7 8">
    <name type="scientific">Theileria orientalis</name>
    <dbReference type="NCBI Taxonomy" id="68886"/>
    <lineage>
        <taxon>Eukaryota</taxon>
        <taxon>Sar</taxon>
        <taxon>Alveolata</taxon>
        <taxon>Apicomplexa</taxon>
        <taxon>Aconoidasida</taxon>
        <taxon>Piroplasmida</taxon>
        <taxon>Theileriidae</taxon>
        <taxon>Theileria</taxon>
    </lineage>
</organism>
<dbReference type="GO" id="GO:0043022">
    <property type="term" value="F:ribosome binding"/>
    <property type="evidence" value="ECO:0007669"/>
    <property type="project" value="TreeGrafter"/>
</dbReference>
<dbReference type="PANTHER" id="PTHR13227">
    <property type="entry name" value="EUKARYOTIC TRANSLATION INITIATION FACTOR 2A"/>
    <property type="match status" value="1"/>
</dbReference>
<evidence type="ECO:0000256" key="1">
    <source>
        <dbReference type="ARBA" id="ARBA00022540"/>
    </source>
</evidence>
<protein>
    <recommendedName>
        <fullName evidence="6">Translation initiation factor beta propellor-like domain-containing protein</fullName>
    </recommendedName>
</protein>
<evidence type="ECO:0000313" key="7">
    <source>
        <dbReference type="EMBL" id="UKK02063.1"/>
    </source>
</evidence>
<feature type="region of interest" description="Disordered" evidence="5">
    <location>
        <begin position="615"/>
        <end position="738"/>
    </location>
</feature>
<dbReference type="EMBL" id="CP056071">
    <property type="protein sequence ID" value="UKK02063.1"/>
    <property type="molecule type" value="Genomic_DNA"/>
</dbReference>
<feature type="compositionally biased region" description="Low complexity" evidence="5">
    <location>
        <begin position="650"/>
        <end position="659"/>
    </location>
</feature>
<dbReference type="GO" id="GO:0003743">
    <property type="term" value="F:translation initiation factor activity"/>
    <property type="evidence" value="ECO:0007669"/>
    <property type="project" value="UniProtKB-KW"/>
</dbReference>
<name>A0A976MD04_THEOR</name>
<reference evidence="7" key="1">
    <citation type="submission" date="2022-07" db="EMBL/GenBank/DDBJ databases">
        <title>Evaluation of T. orientalis genome assembly methods using nanopore sequencing and analysis of variation between genomes.</title>
        <authorList>
            <person name="Yam J."/>
            <person name="Micallef M.L."/>
            <person name="Liu M."/>
            <person name="Djordjevic S.P."/>
            <person name="Bogema D.R."/>
            <person name="Jenkins C."/>
        </authorList>
    </citation>
    <scope>NUCLEOTIDE SEQUENCE</scope>
    <source>
        <strain evidence="7">Goon Nure</strain>
    </source>
</reference>
<dbReference type="InterPro" id="IPR013979">
    <property type="entry name" value="TIF_beta_prop-like"/>
</dbReference>
<dbReference type="Pfam" id="PF08662">
    <property type="entry name" value="eIF2A"/>
    <property type="match status" value="1"/>
</dbReference>
<dbReference type="GO" id="GO:0000049">
    <property type="term" value="F:tRNA binding"/>
    <property type="evidence" value="ECO:0007669"/>
    <property type="project" value="TreeGrafter"/>
</dbReference>
<evidence type="ECO:0000256" key="5">
    <source>
        <dbReference type="SAM" id="MobiDB-lite"/>
    </source>
</evidence>
<dbReference type="Proteomes" id="UP000244811">
    <property type="component" value="Chromosome 2"/>
</dbReference>
<evidence type="ECO:0000256" key="4">
    <source>
        <dbReference type="ARBA" id="ARBA00022917"/>
    </source>
</evidence>
<evidence type="ECO:0000313" key="8">
    <source>
        <dbReference type="Proteomes" id="UP000244811"/>
    </source>
</evidence>
<keyword evidence="3" id="KW-0677">Repeat</keyword>
<gene>
    <name evidence="7" type="ORF">MACK_001417</name>
</gene>
<feature type="domain" description="Translation initiation factor beta propellor-like" evidence="6">
    <location>
        <begin position="278"/>
        <end position="467"/>
    </location>
</feature>
<evidence type="ECO:0000256" key="3">
    <source>
        <dbReference type="ARBA" id="ARBA00022737"/>
    </source>
</evidence>
<keyword evidence="1" id="KW-0396">Initiation factor</keyword>
<proteinExistence type="predicted"/>
<keyword evidence="4" id="KW-0648">Protein biosynthesis</keyword>
<dbReference type="PANTHER" id="PTHR13227:SF0">
    <property type="entry name" value="EUKARYOTIC TRANSLATION INITIATION FACTOR 2A"/>
    <property type="match status" value="1"/>
</dbReference>
<feature type="compositionally biased region" description="Polar residues" evidence="5">
    <location>
        <begin position="691"/>
        <end position="714"/>
    </location>
</feature>
<evidence type="ECO:0000259" key="6">
    <source>
        <dbReference type="Pfam" id="PF08662"/>
    </source>
</evidence>
<dbReference type="InterPro" id="IPR011387">
    <property type="entry name" value="TIF2A"/>
</dbReference>
<dbReference type="GO" id="GO:0022627">
    <property type="term" value="C:cytosolic small ribosomal subunit"/>
    <property type="evidence" value="ECO:0007669"/>
    <property type="project" value="TreeGrafter"/>
</dbReference>